<dbReference type="InterPro" id="IPR013325">
    <property type="entry name" value="RNA_pol_sigma_r2"/>
</dbReference>
<comment type="caution">
    <text evidence="6">The sequence shown here is derived from an EMBL/GenBank/DDBJ whole genome shotgun (WGS) entry which is preliminary data.</text>
</comment>
<dbReference type="NCBIfam" id="TIGR02937">
    <property type="entry name" value="sigma70-ECF"/>
    <property type="match status" value="1"/>
</dbReference>
<dbReference type="InterPro" id="IPR014284">
    <property type="entry name" value="RNA_pol_sigma-70_dom"/>
</dbReference>
<keyword evidence="3" id="KW-0238">DNA-binding</keyword>
<evidence type="ECO:0000259" key="5">
    <source>
        <dbReference type="Pfam" id="PF04542"/>
    </source>
</evidence>
<dbReference type="EMBL" id="LWAE01000001">
    <property type="protein sequence ID" value="KZL94064.1"/>
    <property type="molecule type" value="Genomic_DNA"/>
</dbReference>
<protein>
    <submittedName>
        <fullName evidence="6">RNA polymerase sigma-E factor</fullName>
    </submittedName>
</protein>
<evidence type="ECO:0000256" key="4">
    <source>
        <dbReference type="ARBA" id="ARBA00023163"/>
    </source>
</evidence>
<dbReference type="Proteomes" id="UP000076603">
    <property type="component" value="Unassembled WGS sequence"/>
</dbReference>
<gene>
    <name evidence="6" type="primary">sigE_1</name>
    <name evidence="6" type="ORF">CLMAG_11170</name>
</gene>
<keyword evidence="2" id="KW-0731">Sigma factor</keyword>
<dbReference type="Gene3D" id="1.10.10.10">
    <property type="entry name" value="Winged helix-like DNA-binding domain superfamily/Winged helix DNA-binding domain"/>
    <property type="match status" value="1"/>
</dbReference>
<dbReference type="InterPro" id="IPR007627">
    <property type="entry name" value="RNA_pol_sigma70_r2"/>
</dbReference>
<keyword evidence="4" id="KW-0804">Transcription</keyword>
<dbReference type="SUPFAM" id="SSF88659">
    <property type="entry name" value="Sigma3 and sigma4 domains of RNA polymerase sigma factors"/>
    <property type="match status" value="1"/>
</dbReference>
<accession>A0A162ULY0</accession>
<sequence length="199" mass="23561">METITKVNTRSQVTSMYLIKKAQMGDKEAIEDIVTRFIPFIIKTCRRIYIRGFELEDLIQIGQVSIIKAINNYKTNRRYAFTTYAVSTVKTNLYRLMKYKVNSVSEISLNAVNNKGYEIIDILASKDNVEDDIIENEEKRRLHAEINRLSHREKEIIFWFYFENRTLDEYAREKGICYRAAVERKRGAIKKLRRQMGQI</sequence>
<evidence type="ECO:0000256" key="3">
    <source>
        <dbReference type="ARBA" id="ARBA00023125"/>
    </source>
</evidence>
<dbReference type="PRINTS" id="PR00046">
    <property type="entry name" value="SIGMA70FCT"/>
</dbReference>
<dbReference type="InterPro" id="IPR000943">
    <property type="entry name" value="RNA_pol_sigma70"/>
</dbReference>
<dbReference type="STRING" id="1121326.CLMAG_11170"/>
<dbReference type="PATRIC" id="fig|1121326.3.peg.1078"/>
<evidence type="ECO:0000313" key="6">
    <source>
        <dbReference type="EMBL" id="KZL94064.1"/>
    </source>
</evidence>
<dbReference type="Pfam" id="PF04542">
    <property type="entry name" value="Sigma70_r2"/>
    <property type="match status" value="1"/>
</dbReference>
<reference evidence="6 7" key="1">
    <citation type="submission" date="2016-04" db="EMBL/GenBank/DDBJ databases">
        <title>Genome sequence of Clostridium magnum DSM 2767.</title>
        <authorList>
            <person name="Poehlein A."/>
            <person name="Uhlig R."/>
            <person name="Fischer R."/>
            <person name="Bahl H."/>
            <person name="Daniel R."/>
        </authorList>
    </citation>
    <scope>NUCLEOTIDE SEQUENCE [LARGE SCALE GENOMIC DNA]</scope>
    <source>
        <strain evidence="6 7">DSM 2767</strain>
    </source>
</reference>
<dbReference type="GO" id="GO:0006352">
    <property type="term" value="P:DNA-templated transcription initiation"/>
    <property type="evidence" value="ECO:0007669"/>
    <property type="project" value="InterPro"/>
</dbReference>
<dbReference type="SUPFAM" id="SSF88946">
    <property type="entry name" value="Sigma2 domain of RNA polymerase sigma factors"/>
    <property type="match status" value="1"/>
</dbReference>
<evidence type="ECO:0000313" key="7">
    <source>
        <dbReference type="Proteomes" id="UP000076603"/>
    </source>
</evidence>
<dbReference type="InterPro" id="IPR013324">
    <property type="entry name" value="RNA_pol_sigma_r3/r4-like"/>
</dbReference>
<proteinExistence type="predicted"/>
<dbReference type="InterPro" id="IPR036388">
    <property type="entry name" value="WH-like_DNA-bd_sf"/>
</dbReference>
<dbReference type="GO" id="GO:0003677">
    <property type="term" value="F:DNA binding"/>
    <property type="evidence" value="ECO:0007669"/>
    <property type="project" value="UniProtKB-KW"/>
</dbReference>
<evidence type="ECO:0000256" key="2">
    <source>
        <dbReference type="ARBA" id="ARBA00023082"/>
    </source>
</evidence>
<dbReference type="OrthoDB" id="1954605at2"/>
<organism evidence="6 7">
    <name type="scientific">Clostridium magnum DSM 2767</name>
    <dbReference type="NCBI Taxonomy" id="1121326"/>
    <lineage>
        <taxon>Bacteria</taxon>
        <taxon>Bacillati</taxon>
        <taxon>Bacillota</taxon>
        <taxon>Clostridia</taxon>
        <taxon>Eubacteriales</taxon>
        <taxon>Clostridiaceae</taxon>
        <taxon>Clostridium</taxon>
    </lineage>
</organism>
<keyword evidence="1" id="KW-0805">Transcription regulation</keyword>
<feature type="domain" description="RNA polymerase sigma-70 region 2" evidence="5">
    <location>
        <begin position="34"/>
        <end position="96"/>
    </location>
</feature>
<name>A0A162ULY0_9CLOT</name>
<dbReference type="AlphaFoldDB" id="A0A162ULY0"/>
<dbReference type="RefSeq" id="WP_082831807.1">
    <property type="nucleotide sequence ID" value="NZ_FQXL01000010.1"/>
</dbReference>
<dbReference type="Gene3D" id="1.20.120.1810">
    <property type="match status" value="1"/>
</dbReference>
<keyword evidence="7" id="KW-1185">Reference proteome</keyword>
<dbReference type="GO" id="GO:0016987">
    <property type="term" value="F:sigma factor activity"/>
    <property type="evidence" value="ECO:0007669"/>
    <property type="project" value="UniProtKB-KW"/>
</dbReference>
<dbReference type="PANTHER" id="PTHR30385">
    <property type="entry name" value="SIGMA FACTOR F FLAGELLAR"/>
    <property type="match status" value="1"/>
</dbReference>
<evidence type="ECO:0000256" key="1">
    <source>
        <dbReference type="ARBA" id="ARBA00023015"/>
    </source>
</evidence>